<comment type="caution">
    <text evidence="2">The sequence shown here is derived from an EMBL/GenBank/DDBJ whole genome shotgun (WGS) entry which is preliminary data.</text>
</comment>
<gene>
    <name evidence="2" type="ORF">HR057_13735</name>
</gene>
<feature type="transmembrane region" description="Helical" evidence="1">
    <location>
        <begin position="20"/>
        <end position="43"/>
    </location>
</feature>
<name>A0A8J8GJC2_9BACI</name>
<keyword evidence="1" id="KW-0812">Transmembrane</keyword>
<organism evidence="2 3">
    <name type="scientific">Calidifontibacillus erzurumensis</name>
    <dbReference type="NCBI Taxonomy" id="2741433"/>
    <lineage>
        <taxon>Bacteria</taxon>
        <taxon>Bacillati</taxon>
        <taxon>Bacillota</taxon>
        <taxon>Bacilli</taxon>
        <taxon>Bacillales</taxon>
        <taxon>Bacillaceae</taxon>
        <taxon>Calidifontibacillus/Schinkia group</taxon>
        <taxon>Calidifontibacillus</taxon>
    </lineage>
</organism>
<feature type="transmembrane region" description="Helical" evidence="1">
    <location>
        <begin position="104"/>
        <end position="128"/>
    </location>
</feature>
<dbReference type="AlphaFoldDB" id="A0A8J8GJC2"/>
<feature type="transmembrane region" description="Helical" evidence="1">
    <location>
        <begin position="183"/>
        <end position="210"/>
    </location>
</feature>
<evidence type="ECO:0000313" key="2">
    <source>
        <dbReference type="EMBL" id="NSL52813.1"/>
    </source>
</evidence>
<feature type="transmembrane region" description="Helical" evidence="1">
    <location>
        <begin position="63"/>
        <end position="83"/>
    </location>
</feature>
<feature type="transmembrane region" description="Helical" evidence="1">
    <location>
        <begin position="216"/>
        <end position="237"/>
    </location>
</feature>
<keyword evidence="3" id="KW-1185">Reference proteome</keyword>
<keyword evidence="1" id="KW-0472">Membrane</keyword>
<dbReference type="EMBL" id="JABTTE010000022">
    <property type="protein sequence ID" value="NSL52813.1"/>
    <property type="molecule type" value="Genomic_DNA"/>
</dbReference>
<evidence type="ECO:0000256" key="1">
    <source>
        <dbReference type="SAM" id="Phobius"/>
    </source>
</evidence>
<sequence>MYLANANSSEIVKRQYFFKLRAFIGSFVALMFVQWMALGLTILSGSGMMATSSGDLSIKVTYFDGNSLIMFTLMWAFVTGITLTTKQARYGDFAFVTNRFTSNLSNIAFLLTASLIAGVTSMMASNLVRVIKIFFSNTDIFLQYSSSITIFELTIGILATTLYTILIAAIGYFIGMLVQLSKLFIIIFAGLFIALPIIFGVTMENVLFFFNKETSLFIFTIKVVITSLVLFAGAILISNRMEVRR</sequence>
<dbReference type="Proteomes" id="UP000625804">
    <property type="component" value="Unassembled WGS sequence"/>
</dbReference>
<accession>A0A8J8GJC2</accession>
<evidence type="ECO:0000313" key="3">
    <source>
        <dbReference type="Proteomes" id="UP000625804"/>
    </source>
</evidence>
<keyword evidence="1" id="KW-1133">Transmembrane helix</keyword>
<protein>
    <submittedName>
        <fullName evidence="2">Uncharacterized protein</fullName>
    </submittedName>
</protein>
<reference evidence="2" key="1">
    <citation type="submission" date="2020-06" db="EMBL/GenBank/DDBJ databases">
        <title>A novel thermopfilic bacterium from Erzurum, Turkey.</title>
        <authorList>
            <person name="Adiguzel A."/>
            <person name="Ay H."/>
            <person name="Baltaci M.O."/>
        </authorList>
    </citation>
    <scope>NUCLEOTIDE SEQUENCE</scope>
    <source>
        <strain evidence="2">P2</strain>
    </source>
</reference>
<feature type="transmembrane region" description="Helical" evidence="1">
    <location>
        <begin position="148"/>
        <end position="174"/>
    </location>
</feature>
<dbReference type="RefSeq" id="WP_173732014.1">
    <property type="nucleotide sequence ID" value="NZ_JABTTE010000022.1"/>
</dbReference>
<proteinExistence type="predicted"/>